<evidence type="ECO:0000256" key="2">
    <source>
        <dbReference type="ARBA" id="ARBA00006939"/>
    </source>
</evidence>
<dbReference type="PANTHER" id="PTHR11040">
    <property type="entry name" value="ZINC/IRON TRANSPORTER"/>
    <property type="match status" value="1"/>
</dbReference>
<reference evidence="9 10" key="1">
    <citation type="submission" date="2019-03" db="EMBL/GenBank/DDBJ databases">
        <title>Genomic Encyclopedia of Type Strains, Phase IV (KMG-IV): sequencing the most valuable type-strain genomes for metagenomic binning, comparative biology and taxonomic classification.</title>
        <authorList>
            <person name="Goeker M."/>
        </authorList>
    </citation>
    <scope>NUCLEOTIDE SEQUENCE [LARGE SCALE GENOMIC DNA]</scope>
    <source>
        <strain evidence="9 10">DSM 102940</strain>
    </source>
</reference>
<feature type="transmembrane region" description="Helical" evidence="8">
    <location>
        <begin position="63"/>
        <end position="87"/>
    </location>
</feature>
<dbReference type="GO" id="GO:0005385">
    <property type="term" value="F:zinc ion transmembrane transporter activity"/>
    <property type="evidence" value="ECO:0007669"/>
    <property type="project" value="TreeGrafter"/>
</dbReference>
<evidence type="ECO:0000256" key="8">
    <source>
        <dbReference type="SAM" id="Phobius"/>
    </source>
</evidence>
<comment type="similarity">
    <text evidence="2">Belongs to the ZIP transporter (TC 2.A.5) family.</text>
</comment>
<evidence type="ECO:0000256" key="5">
    <source>
        <dbReference type="ARBA" id="ARBA00022833"/>
    </source>
</evidence>
<feature type="transmembrane region" description="Helical" evidence="8">
    <location>
        <begin position="126"/>
        <end position="147"/>
    </location>
</feature>
<keyword evidence="6 8" id="KW-1133">Transmembrane helix</keyword>
<evidence type="ECO:0000256" key="3">
    <source>
        <dbReference type="ARBA" id="ARBA00022475"/>
    </source>
</evidence>
<keyword evidence="10" id="KW-1185">Reference proteome</keyword>
<dbReference type="Pfam" id="PF02535">
    <property type="entry name" value="Zip"/>
    <property type="match status" value="1"/>
</dbReference>
<evidence type="ECO:0000256" key="4">
    <source>
        <dbReference type="ARBA" id="ARBA00022692"/>
    </source>
</evidence>
<keyword evidence="5" id="KW-0862">Zinc</keyword>
<dbReference type="Proteomes" id="UP000294919">
    <property type="component" value="Unassembled WGS sequence"/>
</dbReference>
<feature type="transmembrane region" description="Helical" evidence="8">
    <location>
        <begin position="186"/>
        <end position="204"/>
    </location>
</feature>
<evidence type="ECO:0000256" key="1">
    <source>
        <dbReference type="ARBA" id="ARBA00004651"/>
    </source>
</evidence>
<organism evidence="9 10">
    <name type="scientific">Marinisporobacter balticus</name>
    <dbReference type="NCBI Taxonomy" id="2018667"/>
    <lineage>
        <taxon>Bacteria</taxon>
        <taxon>Bacillati</taxon>
        <taxon>Bacillota</taxon>
        <taxon>Clostridia</taxon>
        <taxon>Peptostreptococcales</taxon>
        <taxon>Thermotaleaceae</taxon>
        <taxon>Marinisporobacter</taxon>
    </lineage>
</organism>
<evidence type="ECO:0000256" key="6">
    <source>
        <dbReference type="ARBA" id="ARBA00022989"/>
    </source>
</evidence>
<accession>A0A4R2KXV8</accession>
<keyword evidence="3" id="KW-1003">Cell membrane</keyword>
<dbReference type="EMBL" id="SLWV01000004">
    <property type="protein sequence ID" value="TCO78783.1"/>
    <property type="molecule type" value="Genomic_DNA"/>
</dbReference>
<feature type="transmembrane region" description="Helical" evidence="8">
    <location>
        <begin position="216"/>
        <end position="235"/>
    </location>
</feature>
<protein>
    <submittedName>
        <fullName evidence="9">ZIP family zinc transporter</fullName>
    </submittedName>
</protein>
<evidence type="ECO:0000256" key="7">
    <source>
        <dbReference type="ARBA" id="ARBA00023136"/>
    </source>
</evidence>
<gene>
    <name evidence="9" type="ORF">EV214_104170</name>
</gene>
<evidence type="ECO:0000313" key="9">
    <source>
        <dbReference type="EMBL" id="TCO78783.1"/>
    </source>
</evidence>
<dbReference type="InterPro" id="IPR003689">
    <property type="entry name" value="ZIP"/>
</dbReference>
<name>A0A4R2KXV8_9FIRM</name>
<proteinExistence type="inferred from homology"/>
<dbReference type="PANTHER" id="PTHR11040:SF211">
    <property type="entry name" value="ZINC TRANSPORTER ZIP11"/>
    <property type="match status" value="1"/>
</dbReference>
<dbReference type="GO" id="GO:0005886">
    <property type="term" value="C:plasma membrane"/>
    <property type="evidence" value="ECO:0007669"/>
    <property type="project" value="UniProtKB-SubCell"/>
</dbReference>
<keyword evidence="7 8" id="KW-0472">Membrane</keyword>
<feature type="transmembrane region" description="Helical" evidence="8">
    <location>
        <begin position="36"/>
        <end position="57"/>
    </location>
</feature>
<dbReference type="OrthoDB" id="9787346at2"/>
<comment type="caution">
    <text evidence="9">The sequence shown here is derived from an EMBL/GenBank/DDBJ whole genome shotgun (WGS) entry which is preliminary data.</text>
</comment>
<dbReference type="RefSeq" id="WP_132243354.1">
    <property type="nucleotide sequence ID" value="NZ_SLWV01000004.1"/>
</dbReference>
<keyword evidence="4 8" id="KW-0812">Transmembrane</keyword>
<feature type="transmembrane region" description="Helical" evidence="8">
    <location>
        <begin position="99"/>
        <end position="120"/>
    </location>
</feature>
<feature type="transmembrane region" description="Helical" evidence="8">
    <location>
        <begin position="159"/>
        <end position="180"/>
    </location>
</feature>
<comment type="subcellular location">
    <subcellularLocation>
        <location evidence="1">Cell membrane</location>
        <topology evidence="1">Multi-pass membrane protein</topology>
    </subcellularLocation>
</comment>
<dbReference type="AlphaFoldDB" id="A0A4R2KXV8"/>
<sequence length="238" mass="25199">MKSIFVISLIGLSIGIIGTGLGGIIAFFMKNPSNRCLSFILGATSGLMLSIVCFDLLPEAFELGQLYVAISGIIMGVFTIMILETGLAEKNEDFTKTGILLGIGIALHNFPEGLAIGAGFMATKELGIGISIVIGLHNMPEGIAMATPLRVGGMGRLKVFLYTIFAGMPIGLGAFIGAFLGEISKGFVAFCLAYAAGTMLYITCEELIPNSLRFQFKRVSSFGFVFGFIVGIILSQKL</sequence>
<evidence type="ECO:0000313" key="10">
    <source>
        <dbReference type="Proteomes" id="UP000294919"/>
    </source>
</evidence>
<feature type="transmembrane region" description="Helical" evidence="8">
    <location>
        <begin position="6"/>
        <end position="29"/>
    </location>
</feature>